<dbReference type="GO" id="GO:0046983">
    <property type="term" value="F:protein dimerization activity"/>
    <property type="evidence" value="ECO:0007669"/>
    <property type="project" value="InterPro"/>
</dbReference>
<evidence type="ECO:0000256" key="9">
    <source>
        <dbReference type="SAM" id="Phobius"/>
    </source>
</evidence>
<protein>
    <recommendedName>
        <fullName evidence="2">histidine kinase</fullName>
        <ecNumber evidence="2">2.7.13.3</ecNumber>
    </recommendedName>
</protein>
<feature type="transmembrane region" description="Helical" evidence="9">
    <location>
        <begin position="157"/>
        <end position="177"/>
    </location>
</feature>
<feature type="transmembrane region" description="Helical" evidence="9">
    <location>
        <begin position="122"/>
        <end position="145"/>
    </location>
</feature>
<dbReference type="InterPro" id="IPR036890">
    <property type="entry name" value="HATPase_C_sf"/>
</dbReference>
<keyword evidence="3" id="KW-0597">Phosphoprotein</keyword>
<comment type="catalytic activity">
    <reaction evidence="1">
        <text>ATP + protein L-histidine = ADP + protein N-phospho-L-histidine.</text>
        <dbReference type="EC" id="2.7.13.3"/>
    </reaction>
</comment>
<dbReference type="PANTHER" id="PTHR24421:SF10">
    <property type="entry name" value="NITRATE_NITRITE SENSOR PROTEIN NARQ"/>
    <property type="match status" value="1"/>
</dbReference>
<dbReference type="GO" id="GO:0000155">
    <property type="term" value="F:phosphorelay sensor kinase activity"/>
    <property type="evidence" value="ECO:0007669"/>
    <property type="project" value="InterPro"/>
</dbReference>
<accession>A0A2M9CKP3</accession>
<evidence type="ECO:0000256" key="1">
    <source>
        <dbReference type="ARBA" id="ARBA00000085"/>
    </source>
</evidence>
<keyword evidence="8" id="KW-0902">Two-component regulatory system</keyword>
<evidence type="ECO:0000256" key="4">
    <source>
        <dbReference type="ARBA" id="ARBA00022679"/>
    </source>
</evidence>
<organism evidence="11 12">
    <name type="scientific">Diaminobutyricimonas aerilata</name>
    <dbReference type="NCBI Taxonomy" id="1162967"/>
    <lineage>
        <taxon>Bacteria</taxon>
        <taxon>Bacillati</taxon>
        <taxon>Actinomycetota</taxon>
        <taxon>Actinomycetes</taxon>
        <taxon>Micrococcales</taxon>
        <taxon>Microbacteriaceae</taxon>
        <taxon>Diaminobutyricimonas</taxon>
    </lineage>
</organism>
<feature type="transmembrane region" description="Helical" evidence="9">
    <location>
        <begin position="183"/>
        <end position="203"/>
    </location>
</feature>
<dbReference type="EMBL" id="PGFF01000001">
    <property type="protein sequence ID" value="PJJ72460.1"/>
    <property type="molecule type" value="Genomic_DNA"/>
</dbReference>
<evidence type="ECO:0000313" key="12">
    <source>
        <dbReference type="Proteomes" id="UP000228758"/>
    </source>
</evidence>
<dbReference type="InterPro" id="IPR011712">
    <property type="entry name" value="Sig_transdc_His_kin_sub3_dim/P"/>
</dbReference>
<dbReference type="Gene3D" id="1.20.5.1930">
    <property type="match status" value="1"/>
</dbReference>
<keyword evidence="9" id="KW-0472">Membrane</keyword>
<keyword evidence="6 11" id="KW-0418">Kinase</keyword>
<comment type="caution">
    <text evidence="11">The sequence shown here is derived from an EMBL/GenBank/DDBJ whole genome shotgun (WGS) entry which is preliminary data.</text>
</comment>
<feature type="transmembrane region" description="Helical" evidence="9">
    <location>
        <begin position="67"/>
        <end position="86"/>
    </location>
</feature>
<sequence>MVPRQRRPCVGRVAITSGRPATIGEDAWPTRRRIPILGAMDVSAVAGENPRAPGWNPFAVPRTRGQWWSDGIAFTLALLIWWLYGFAWSEGYPAVPDWAWPLDRALGLVACLLLWWARSRTLTVGVVALLPTAFSLSATFAVLAIMYRCAATLRPRVAAPLIAVYFLFGASYHLIAPVPGLDWVGWVIVMLAVHALVLTLGLLTRARAAVIDGIRREASLDRARYEARLGDVRRAERERIAREMHDVLAHRISLLSVHAGALEYRSSGRDPDARALRADEVHGAAMVIRENAHRAIDDLREVLSVLRDGGEVDELGVSPAQPTAEDLPALLDDARAAGQRVMARVSIPPTVPDGAQRTVYRVVQEGLTNARKHAPGSVVEVCVHPDRDAVVVTVVNPAPVGVTESEIPGAGAGLVGLAERVRLAGGNVEYGIRAGEFRLAARVPVVIA</sequence>
<reference evidence="11 12" key="1">
    <citation type="submission" date="2017-11" db="EMBL/GenBank/DDBJ databases">
        <title>Genomic Encyclopedia of Archaeal and Bacterial Type Strains, Phase II (KMG-II): From Individual Species to Whole Genera.</title>
        <authorList>
            <person name="Goeker M."/>
        </authorList>
    </citation>
    <scope>NUCLEOTIDE SEQUENCE [LARGE SCALE GENOMIC DNA]</scope>
    <source>
        <strain evidence="11 12">DSM 27393</strain>
    </source>
</reference>
<keyword evidence="9" id="KW-1133">Transmembrane helix</keyword>
<proteinExistence type="predicted"/>
<dbReference type="GO" id="GO:0005524">
    <property type="term" value="F:ATP binding"/>
    <property type="evidence" value="ECO:0007669"/>
    <property type="project" value="UniProtKB-KW"/>
</dbReference>
<dbReference type="EC" id="2.7.13.3" evidence="2"/>
<dbReference type="CDD" id="cd16917">
    <property type="entry name" value="HATPase_UhpB-NarQ-NarX-like"/>
    <property type="match status" value="1"/>
</dbReference>
<dbReference type="Pfam" id="PF07730">
    <property type="entry name" value="HisKA_3"/>
    <property type="match status" value="1"/>
</dbReference>
<dbReference type="PANTHER" id="PTHR24421">
    <property type="entry name" value="NITRATE/NITRITE SENSOR PROTEIN NARX-RELATED"/>
    <property type="match status" value="1"/>
</dbReference>
<evidence type="ECO:0000256" key="6">
    <source>
        <dbReference type="ARBA" id="ARBA00022777"/>
    </source>
</evidence>
<dbReference type="InterPro" id="IPR050482">
    <property type="entry name" value="Sensor_HK_TwoCompSys"/>
</dbReference>
<keyword evidence="5" id="KW-0547">Nucleotide-binding</keyword>
<evidence type="ECO:0000256" key="2">
    <source>
        <dbReference type="ARBA" id="ARBA00012438"/>
    </source>
</evidence>
<keyword evidence="4" id="KW-0808">Transferase</keyword>
<dbReference type="AlphaFoldDB" id="A0A2M9CKP3"/>
<dbReference type="Proteomes" id="UP000228758">
    <property type="component" value="Unassembled WGS sequence"/>
</dbReference>
<evidence type="ECO:0000256" key="7">
    <source>
        <dbReference type="ARBA" id="ARBA00022840"/>
    </source>
</evidence>
<keyword evidence="9" id="KW-0812">Transmembrane</keyword>
<evidence type="ECO:0000256" key="3">
    <source>
        <dbReference type="ARBA" id="ARBA00022553"/>
    </source>
</evidence>
<evidence type="ECO:0000313" key="11">
    <source>
        <dbReference type="EMBL" id="PJJ72460.1"/>
    </source>
</evidence>
<evidence type="ECO:0000256" key="5">
    <source>
        <dbReference type="ARBA" id="ARBA00022741"/>
    </source>
</evidence>
<gene>
    <name evidence="11" type="ORF">CLV46_2032</name>
</gene>
<keyword evidence="7" id="KW-0067">ATP-binding</keyword>
<feature type="domain" description="Signal transduction histidine kinase subgroup 3 dimerisation and phosphoacceptor" evidence="10">
    <location>
        <begin position="236"/>
        <end position="309"/>
    </location>
</feature>
<evidence type="ECO:0000259" key="10">
    <source>
        <dbReference type="Pfam" id="PF07730"/>
    </source>
</evidence>
<name>A0A2M9CKP3_9MICO</name>
<evidence type="ECO:0000256" key="8">
    <source>
        <dbReference type="ARBA" id="ARBA00023012"/>
    </source>
</evidence>
<dbReference type="GO" id="GO:0016020">
    <property type="term" value="C:membrane"/>
    <property type="evidence" value="ECO:0007669"/>
    <property type="project" value="InterPro"/>
</dbReference>
<dbReference type="SUPFAM" id="SSF55874">
    <property type="entry name" value="ATPase domain of HSP90 chaperone/DNA topoisomerase II/histidine kinase"/>
    <property type="match status" value="1"/>
</dbReference>
<keyword evidence="12" id="KW-1185">Reference proteome</keyword>
<dbReference type="Gene3D" id="3.30.565.10">
    <property type="entry name" value="Histidine kinase-like ATPase, C-terminal domain"/>
    <property type="match status" value="1"/>
</dbReference>